<evidence type="ECO:0000313" key="2">
    <source>
        <dbReference type="EMBL" id="WBR14576.1"/>
    </source>
</evidence>
<reference evidence="2" key="1">
    <citation type="submission" date="2022-06" db="EMBL/GenBank/DDBJ databases">
        <authorList>
            <person name="Legendre M."/>
            <person name="Claverie J.-M."/>
            <person name="Alempic J.-M."/>
            <person name="Abergel C."/>
        </authorList>
    </citation>
    <scope>NUCLEOTIDE SEQUENCE</scope>
    <source>
        <strain evidence="2">Kuranda</strain>
    </source>
</reference>
<evidence type="ECO:0000313" key="3">
    <source>
        <dbReference type="Proteomes" id="UP001185135"/>
    </source>
</evidence>
<organism evidence="2 3">
    <name type="scientific">Pandoravirus kuranda</name>
    <dbReference type="NCBI Taxonomy" id="3019033"/>
    <lineage>
        <taxon>Viruses</taxon>
        <taxon>Pandoravirus</taxon>
    </lineage>
</organism>
<dbReference type="EMBL" id="ON887157">
    <property type="protein sequence ID" value="WBR14576.1"/>
    <property type="molecule type" value="Genomic_DNA"/>
</dbReference>
<proteinExistence type="predicted"/>
<protein>
    <submittedName>
        <fullName evidence="2">Uncharacterized protein</fullName>
    </submittedName>
</protein>
<feature type="compositionally biased region" description="Basic residues" evidence="1">
    <location>
        <begin position="1"/>
        <end position="14"/>
    </location>
</feature>
<name>A0AA95EN40_9VIRU</name>
<gene>
    <name evidence="2" type="ORF">pkur_cds_401</name>
</gene>
<feature type="region of interest" description="Disordered" evidence="1">
    <location>
        <begin position="1"/>
        <end position="38"/>
    </location>
</feature>
<dbReference type="Proteomes" id="UP001185135">
    <property type="component" value="Segment"/>
</dbReference>
<accession>A0AA95EN40</accession>
<evidence type="ECO:0000256" key="1">
    <source>
        <dbReference type="SAM" id="MobiDB-lite"/>
    </source>
</evidence>
<sequence length="378" mass="41856">MMIARSGHHQRQRPGGHLAIGHGAPASRKRPGSPLPIDEEVPARKAKAPRHLAMPAPSHVDLVLGYQEALPIEVQYVIMCRLAEHNPKSALCLAATSKQQAAVLDRLLPRLARENPLIVAVEGGATPTAADYLRARVALGGEDTNVAVPLRLMEGFVRFFVLHARMGDVARDQRRTSHQSFPSARCLPIRAWENTRQRAQAWYRWLTTPRSTSEASDPPLDDAPPADLAFVPHMSWVYLDNGIRYCRPRAIHNGRPRAPCDLRALCDYGIEVGNGDAAAFARLLKAWTQRDRSVQDIEARRLLGSTASRDTFNGFIDGGTIDHIKGVDDRLMHSGRLRLAHFTSVFRPKMCLVPDADVIFAIDIASPEIETLLGMRKP</sequence>